<evidence type="ECO:0000259" key="1">
    <source>
        <dbReference type="Pfam" id="PF20680"/>
    </source>
</evidence>
<comment type="caution">
    <text evidence="2">The sequence shown here is derived from an EMBL/GenBank/DDBJ whole genome shotgun (WGS) entry which is preliminary data.</text>
</comment>
<name>A0ABP9GVG3_9ACTN</name>
<keyword evidence="3" id="KW-1185">Reference proteome</keyword>
<reference evidence="3" key="1">
    <citation type="journal article" date="2019" name="Int. J. Syst. Evol. Microbiol.">
        <title>The Global Catalogue of Microorganisms (GCM) 10K type strain sequencing project: providing services to taxonomists for standard genome sequencing and annotation.</title>
        <authorList>
            <consortium name="The Broad Institute Genomics Platform"/>
            <consortium name="The Broad Institute Genome Sequencing Center for Infectious Disease"/>
            <person name="Wu L."/>
            <person name="Ma J."/>
        </authorList>
    </citation>
    <scope>NUCLEOTIDE SEQUENCE [LARGE SCALE GENOMIC DNA]</scope>
    <source>
        <strain evidence="3">JCM 17986</strain>
    </source>
</reference>
<evidence type="ECO:0000313" key="2">
    <source>
        <dbReference type="EMBL" id="GAA4952679.1"/>
    </source>
</evidence>
<gene>
    <name evidence="2" type="ORF">GCM10023205_12350</name>
</gene>
<feature type="domain" description="DUF6817" evidence="1">
    <location>
        <begin position="9"/>
        <end position="93"/>
    </location>
</feature>
<dbReference type="RefSeq" id="WP_345674239.1">
    <property type="nucleotide sequence ID" value="NZ_BAABHS010000003.1"/>
</dbReference>
<dbReference type="Pfam" id="PF20680">
    <property type="entry name" value="DUF6817"/>
    <property type="match status" value="1"/>
</dbReference>
<proteinExistence type="predicted"/>
<dbReference type="InterPro" id="IPR049202">
    <property type="entry name" value="DUF6817"/>
</dbReference>
<protein>
    <recommendedName>
        <fullName evidence="1">DUF6817 domain-containing protein</fullName>
    </recommendedName>
</protein>
<accession>A0ABP9GVG3</accession>
<evidence type="ECO:0000313" key="3">
    <source>
        <dbReference type="Proteomes" id="UP001500466"/>
    </source>
</evidence>
<organism evidence="2 3">
    <name type="scientific">Yinghuangia aomiensis</name>
    <dbReference type="NCBI Taxonomy" id="676205"/>
    <lineage>
        <taxon>Bacteria</taxon>
        <taxon>Bacillati</taxon>
        <taxon>Actinomycetota</taxon>
        <taxon>Actinomycetes</taxon>
        <taxon>Kitasatosporales</taxon>
        <taxon>Streptomycetaceae</taxon>
        <taxon>Yinghuangia</taxon>
    </lineage>
</organism>
<dbReference type="Proteomes" id="UP001500466">
    <property type="component" value="Unassembled WGS sequence"/>
</dbReference>
<sequence>MVTADAVSLLRTLGAEDVAHPGGNLFDHLVRVHDELTEWGAPRELRLAGLCHALYGTDGFPVALYGLDRRAEVAALIGADAEALVYFYASCDRGSSYPEFADAAAEFTDRFTGERHVPDAAARRAFAELTAANELDVVRAHPEASGTPELYGLLSGWRGLLSDRAAHEVERVLNPHS</sequence>
<dbReference type="EMBL" id="BAABHS010000003">
    <property type="protein sequence ID" value="GAA4952679.1"/>
    <property type="molecule type" value="Genomic_DNA"/>
</dbReference>